<dbReference type="EMBL" id="JAVRRF010000006">
    <property type="protein sequence ID" value="KAK5063942.1"/>
    <property type="molecule type" value="Genomic_DNA"/>
</dbReference>
<feature type="repeat" description="ANK" evidence="2">
    <location>
        <begin position="953"/>
        <end position="985"/>
    </location>
</feature>
<reference evidence="6 7" key="1">
    <citation type="submission" date="2023-08" db="EMBL/GenBank/DDBJ databases">
        <title>Black Yeasts Isolated from many extreme environments.</title>
        <authorList>
            <person name="Coleine C."/>
            <person name="Stajich J.E."/>
            <person name="Selbmann L."/>
        </authorList>
    </citation>
    <scope>NUCLEOTIDE SEQUENCE [LARGE SCALE GENOMIC DNA]</scope>
    <source>
        <strain evidence="6 7">CCFEE 6328</strain>
    </source>
</reference>
<dbReference type="SMART" id="SM00248">
    <property type="entry name" value="ANK"/>
    <property type="match status" value="4"/>
</dbReference>
<evidence type="ECO:0000256" key="1">
    <source>
        <dbReference type="ARBA" id="ARBA00022737"/>
    </source>
</evidence>
<dbReference type="SUPFAM" id="SSF48403">
    <property type="entry name" value="Ankyrin repeat"/>
    <property type="match status" value="1"/>
</dbReference>
<dbReference type="PROSITE" id="PS50297">
    <property type="entry name" value="ANK_REP_REGION"/>
    <property type="match status" value="2"/>
</dbReference>
<dbReference type="PROSITE" id="PS50088">
    <property type="entry name" value="ANK_REPEAT"/>
    <property type="match status" value="2"/>
</dbReference>
<evidence type="ECO:0008006" key="8">
    <source>
        <dbReference type="Google" id="ProtNLM"/>
    </source>
</evidence>
<dbReference type="Gene3D" id="3.40.50.300">
    <property type="entry name" value="P-loop containing nucleotide triphosphate hydrolases"/>
    <property type="match status" value="1"/>
</dbReference>
<keyword evidence="2" id="KW-0040">ANK repeat</keyword>
<sequence length="1065" mass="119139">MALARPSPAKTHAPDPTESLKQALQRFENALTNDRRQLYQRDCAKPDATSVVTFVTQLDQNDDGRAKQCFAPRLFTFLNATRQFTDAVDTFVSTNPHIAGLVWGGVKIAILAASNVASYFEKITDLIMRIGRICPVYDDFGSLYPGAVGLQAALCRFYAAMIDLCTKIILGSQRTLWQQVLSPIANPFEAEFRSFIDQLQHNRREVELQILLASQQADREMARLLELDRQRSASNWLSALQYHKEGRKDRDQAALWRKRQRAREEVKIRSSIRDNLSSIDHDKPWKQALRQRVSNTAEWFAADSNFLRWKDGQKTATLWCSGKLGTGKSILFSNIVAHLSMRSTASTNVAHFFCRSDDLQTTKARNILGSVSRQLLNTYIESSDGESLDTLLAETCDLDLEGVTKLISTRLFLDSEVTYYVLLDGLDECEPFERKRLARALAHMTENHQTGLKILCAARPDTENEMSKFVPANFRLTLTTEDTNNDITKYIEAALDACLEDGRLKLGDPTLIVAISQALQKGSLGMFLWTRLMIDDICDQENDNAIRHALEDLPRQLSDIFDRKLARIARATRSALCTKLLQFCGVTTRPLTLEEFREALGIELGQETLDRCNLPNDVQGIIASCHGLIYADEEEATIHYVHHSVKQHLFDFPGTRSARFDMPAIDKYLGLLCMTYLNFNELRGEVDQVGRSIPIDPIAMGRAALDAESDLTSSLARLILSMNRTRSNVHSNDLKKSIQRITGTTPASKLRPHFSFLPYAKQNWIHHLRRLQASDGEDNWRLFCKCVAGEVHEADRPWHTYAYQGLSPHMVSLSESVGPLTLWATSHDHQALLSEDFQRSPDDLEAPWYVVESANKQHQEELLELIVNNPLSFDKDKLASALMMAIDKDAVKLTEVCLKAGANPNAVMCYDGSEGKSRWRTPLQLAAGKGSSLIVDLLLDKGANANHVAVGFEGRTALQAAAERGHMDVVMILVRGGADVKAAPALNGGITAIQAATMNGHDVLSEYMLDSLARLDPPSGKWLRPPAVPPHLLAPKARLWPRTRPNTPRASSSTEDVEASLRYYT</sequence>
<dbReference type="InterPro" id="IPR056125">
    <property type="entry name" value="DUF7708"/>
</dbReference>
<comment type="caution">
    <text evidence="6">The sequence shown here is derived from an EMBL/GenBank/DDBJ whole genome shotgun (WGS) entry which is preliminary data.</text>
</comment>
<feature type="domain" description="Nephrocystin 3-like N-terminal" evidence="5">
    <location>
        <begin position="295"/>
        <end position="459"/>
    </location>
</feature>
<dbReference type="Gene3D" id="1.25.40.20">
    <property type="entry name" value="Ankyrin repeat-containing domain"/>
    <property type="match status" value="1"/>
</dbReference>
<organism evidence="6 7">
    <name type="scientific">Exophiala sideris</name>
    <dbReference type="NCBI Taxonomy" id="1016849"/>
    <lineage>
        <taxon>Eukaryota</taxon>
        <taxon>Fungi</taxon>
        <taxon>Dikarya</taxon>
        <taxon>Ascomycota</taxon>
        <taxon>Pezizomycotina</taxon>
        <taxon>Eurotiomycetes</taxon>
        <taxon>Chaetothyriomycetidae</taxon>
        <taxon>Chaetothyriales</taxon>
        <taxon>Herpotrichiellaceae</taxon>
        <taxon>Exophiala</taxon>
    </lineage>
</organism>
<proteinExistence type="predicted"/>
<feature type="region of interest" description="Disordered" evidence="3">
    <location>
        <begin position="1040"/>
        <end position="1065"/>
    </location>
</feature>
<keyword evidence="7" id="KW-1185">Reference proteome</keyword>
<dbReference type="Pfam" id="PF24883">
    <property type="entry name" value="NPHP3_N"/>
    <property type="match status" value="1"/>
</dbReference>
<keyword evidence="1" id="KW-0677">Repeat</keyword>
<dbReference type="InterPro" id="IPR036770">
    <property type="entry name" value="Ankyrin_rpt-contain_sf"/>
</dbReference>
<dbReference type="InterPro" id="IPR027417">
    <property type="entry name" value="P-loop_NTPase"/>
</dbReference>
<feature type="repeat" description="ANK" evidence="2">
    <location>
        <begin position="918"/>
        <end position="950"/>
    </location>
</feature>
<dbReference type="Proteomes" id="UP001345691">
    <property type="component" value="Unassembled WGS sequence"/>
</dbReference>
<feature type="compositionally biased region" description="Polar residues" evidence="3">
    <location>
        <begin position="1044"/>
        <end position="1054"/>
    </location>
</feature>
<evidence type="ECO:0000256" key="2">
    <source>
        <dbReference type="PROSITE-ProRule" id="PRU00023"/>
    </source>
</evidence>
<name>A0ABR0JGW1_9EURO</name>
<evidence type="ECO:0000256" key="3">
    <source>
        <dbReference type="SAM" id="MobiDB-lite"/>
    </source>
</evidence>
<accession>A0ABR0JGW1</accession>
<evidence type="ECO:0000259" key="4">
    <source>
        <dbReference type="Pfam" id="PF24809"/>
    </source>
</evidence>
<evidence type="ECO:0000313" key="7">
    <source>
        <dbReference type="Proteomes" id="UP001345691"/>
    </source>
</evidence>
<dbReference type="PANTHER" id="PTHR10039">
    <property type="entry name" value="AMELOGENIN"/>
    <property type="match status" value="1"/>
</dbReference>
<evidence type="ECO:0000259" key="5">
    <source>
        <dbReference type="Pfam" id="PF24883"/>
    </source>
</evidence>
<dbReference type="InterPro" id="IPR056884">
    <property type="entry name" value="NPHP3-like_N"/>
</dbReference>
<dbReference type="Pfam" id="PF12796">
    <property type="entry name" value="Ank_2"/>
    <property type="match status" value="1"/>
</dbReference>
<feature type="region of interest" description="Disordered" evidence="3">
    <location>
        <begin position="1"/>
        <end position="20"/>
    </location>
</feature>
<evidence type="ECO:0000313" key="6">
    <source>
        <dbReference type="EMBL" id="KAK5063942.1"/>
    </source>
</evidence>
<gene>
    <name evidence="6" type="ORF">LTR69_003709</name>
</gene>
<dbReference type="InterPro" id="IPR002110">
    <property type="entry name" value="Ankyrin_rpt"/>
</dbReference>
<dbReference type="Pfam" id="PF24809">
    <property type="entry name" value="DUF7708"/>
    <property type="match status" value="1"/>
</dbReference>
<feature type="domain" description="DUF7708" evidence="4">
    <location>
        <begin position="80"/>
        <end position="215"/>
    </location>
</feature>
<protein>
    <recommendedName>
        <fullName evidence="8">NACHT domain-containing protein</fullName>
    </recommendedName>
</protein>
<dbReference type="PANTHER" id="PTHR10039:SF10">
    <property type="entry name" value="NACHT DOMAIN-CONTAINING PROTEIN"/>
    <property type="match status" value="1"/>
</dbReference>